<name>A0A2G8T6Y4_9BURK</name>
<dbReference type="OrthoDB" id="9797746at2"/>
<reference evidence="3 4" key="1">
    <citation type="submission" date="2017-10" db="EMBL/GenBank/DDBJ databases">
        <title>Massilia psychrophilum sp. nov., a novel purple-pigmented bacterium isolated from Tianshan glacier, Xinjiang Municipality, China.</title>
        <authorList>
            <person name="Wang H."/>
        </authorList>
    </citation>
    <scope>NUCLEOTIDE SEQUENCE [LARGE SCALE GENOMIC DNA]</scope>
    <source>
        <strain evidence="3 4">JCM 30813</strain>
    </source>
</reference>
<keyword evidence="1" id="KW-0472">Membrane</keyword>
<evidence type="ECO:0000313" key="3">
    <source>
        <dbReference type="EMBL" id="PIL41820.1"/>
    </source>
</evidence>
<sequence length="128" mass="13787">MPTDPIPLPLPASSAPVLDDAGAAAQRQLAVLGARSRHWQRTRRLSFVLLALWLAATFCSVFFARELAALSLFGWPLSFYLAAQGTALIYLAIVGAYAAGVHHFDRRYARELGPGAAHEGKTARGETP</sequence>
<proteinExistence type="predicted"/>
<comment type="caution">
    <text evidence="3">The sequence shown here is derived from an EMBL/GenBank/DDBJ whole genome shotgun (WGS) entry which is preliminary data.</text>
</comment>
<protein>
    <recommendedName>
        <fullName evidence="2">Sodium symporter small subunit domain-containing protein</fullName>
    </recommendedName>
</protein>
<evidence type="ECO:0000259" key="2">
    <source>
        <dbReference type="Pfam" id="PF13937"/>
    </source>
</evidence>
<gene>
    <name evidence="3" type="ORF">CR103_00800</name>
</gene>
<evidence type="ECO:0000313" key="4">
    <source>
        <dbReference type="Proteomes" id="UP000228593"/>
    </source>
</evidence>
<accession>A0A2G8T6Y4</accession>
<feature type="domain" description="Sodium symporter small subunit" evidence="2">
    <location>
        <begin position="36"/>
        <end position="109"/>
    </location>
</feature>
<dbReference type="Proteomes" id="UP000228593">
    <property type="component" value="Unassembled WGS sequence"/>
</dbReference>
<dbReference type="EMBL" id="PDOB01000001">
    <property type="protein sequence ID" value="PIL41820.1"/>
    <property type="molecule type" value="Genomic_DNA"/>
</dbReference>
<keyword evidence="4" id="KW-1185">Reference proteome</keyword>
<keyword evidence="1" id="KW-1133">Transmembrane helix</keyword>
<evidence type="ECO:0000256" key="1">
    <source>
        <dbReference type="SAM" id="Phobius"/>
    </source>
</evidence>
<feature type="transmembrane region" description="Helical" evidence="1">
    <location>
        <begin position="45"/>
        <end position="65"/>
    </location>
</feature>
<organism evidence="3 4">
    <name type="scientific">Massilia psychrophila</name>
    <dbReference type="NCBI Taxonomy" id="1603353"/>
    <lineage>
        <taxon>Bacteria</taxon>
        <taxon>Pseudomonadati</taxon>
        <taxon>Pseudomonadota</taxon>
        <taxon>Betaproteobacteria</taxon>
        <taxon>Burkholderiales</taxon>
        <taxon>Oxalobacteraceae</taxon>
        <taxon>Telluria group</taxon>
        <taxon>Massilia</taxon>
    </lineage>
</organism>
<dbReference type="Pfam" id="PF13937">
    <property type="entry name" value="DUF4212"/>
    <property type="match status" value="1"/>
</dbReference>
<keyword evidence="1" id="KW-0812">Transmembrane</keyword>
<feature type="transmembrane region" description="Helical" evidence="1">
    <location>
        <begin position="77"/>
        <end position="100"/>
    </location>
</feature>
<dbReference type="AlphaFoldDB" id="A0A2G8T6Y4"/>
<dbReference type="InterPro" id="IPR019886">
    <property type="entry name" value="Na_symporter_ssu"/>
</dbReference>
<dbReference type="NCBIfam" id="TIGR03647">
    <property type="entry name" value="Na_symport_sm"/>
    <property type="match status" value="1"/>
</dbReference>